<organism evidence="2 3">
    <name type="scientific">Pleurotus eryngii</name>
    <name type="common">Boletus of the steppes</name>
    <dbReference type="NCBI Taxonomy" id="5323"/>
    <lineage>
        <taxon>Eukaryota</taxon>
        <taxon>Fungi</taxon>
        <taxon>Dikarya</taxon>
        <taxon>Basidiomycota</taxon>
        <taxon>Agaricomycotina</taxon>
        <taxon>Agaricomycetes</taxon>
        <taxon>Agaricomycetidae</taxon>
        <taxon>Agaricales</taxon>
        <taxon>Pleurotineae</taxon>
        <taxon>Pleurotaceae</taxon>
        <taxon>Pleurotus</taxon>
    </lineage>
</organism>
<comment type="caution">
    <text evidence="2">The sequence shown here is derived from an EMBL/GenBank/DDBJ whole genome shotgun (WGS) entry which is preliminary data.</text>
</comment>
<name>A0A9P5ZJB0_PLEER</name>
<evidence type="ECO:0000256" key="1">
    <source>
        <dbReference type="SAM" id="MobiDB-lite"/>
    </source>
</evidence>
<evidence type="ECO:0000313" key="3">
    <source>
        <dbReference type="Proteomes" id="UP000807025"/>
    </source>
</evidence>
<accession>A0A9P5ZJB0</accession>
<feature type="region of interest" description="Disordered" evidence="1">
    <location>
        <begin position="1"/>
        <end position="24"/>
    </location>
</feature>
<dbReference type="EMBL" id="MU154730">
    <property type="protein sequence ID" value="KAF9488128.1"/>
    <property type="molecule type" value="Genomic_DNA"/>
</dbReference>
<reference evidence="2" key="1">
    <citation type="submission" date="2020-11" db="EMBL/GenBank/DDBJ databases">
        <authorList>
            <consortium name="DOE Joint Genome Institute"/>
            <person name="Ahrendt S."/>
            <person name="Riley R."/>
            <person name="Andreopoulos W."/>
            <person name="Labutti K."/>
            <person name="Pangilinan J."/>
            <person name="Ruiz-Duenas F.J."/>
            <person name="Barrasa J.M."/>
            <person name="Sanchez-Garcia M."/>
            <person name="Camarero S."/>
            <person name="Miyauchi S."/>
            <person name="Serrano A."/>
            <person name="Linde D."/>
            <person name="Babiker R."/>
            <person name="Drula E."/>
            <person name="Ayuso-Fernandez I."/>
            <person name="Pacheco R."/>
            <person name="Padilla G."/>
            <person name="Ferreira P."/>
            <person name="Barriuso J."/>
            <person name="Kellner H."/>
            <person name="Castanera R."/>
            <person name="Alfaro M."/>
            <person name="Ramirez L."/>
            <person name="Pisabarro A.G."/>
            <person name="Kuo A."/>
            <person name="Tritt A."/>
            <person name="Lipzen A."/>
            <person name="He G."/>
            <person name="Yan M."/>
            <person name="Ng V."/>
            <person name="Cullen D."/>
            <person name="Martin F."/>
            <person name="Rosso M.-N."/>
            <person name="Henrissat B."/>
            <person name="Hibbett D."/>
            <person name="Martinez A.T."/>
            <person name="Grigoriev I.V."/>
        </authorList>
    </citation>
    <scope>NUCLEOTIDE SEQUENCE</scope>
    <source>
        <strain evidence="2">ATCC 90797</strain>
    </source>
</reference>
<sequence>MDYARAFAPRRSGPRKSAIPAPNIPDVPPSSTLAYAVILPSSSPPIYWPRMAVAAGLGISLRSRKLQSVRPPAADRPGEA</sequence>
<keyword evidence="3" id="KW-1185">Reference proteome</keyword>
<dbReference type="Proteomes" id="UP000807025">
    <property type="component" value="Unassembled WGS sequence"/>
</dbReference>
<proteinExistence type="predicted"/>
<dbReference type="AlphaFoldDB" id="A0A9P5ZJB0"/>
<protein>
    <submittedName>
        <fullName evidence="2">Uncharacterized protein</fullName>
    </submittedName>
</protein>
<feature type="non-terminal residue" evidence="2">
    <location>
        <position position="80"/>
    </location>
</feature>
<gene>
    <name evidence="2" type="ORF">BDN71DRAFT_1457724</name>
</gene>
<evidence type="ECO:0000313" key="2">
    <source>
        <dbReference type="EMBL" id="KAF9488128.1"/>
    </source>
</evidence>